<feature type="chain" id="PRO_5002064935" evidence="1">
    <location>
        <begin position="30"/>
        <end position="48"/>
    </location>
</feature>
<name>A0A0A9G5P4_ARUDO</name>
<proteinExistence type="predicted"/>
<accession>A0A0A9G5P4</accession>
<sequence length="48" mass="5621">MLYWWNSGRMVMFLSEVLLLLLNLCCQVADITITSFHHVACIGKWEFS</sequence>
<protein>
    <submittedName>
        <fullName evidence="2">Uncharacterized protein</fullName>
    </submittedName>
</protein>
<evidence type="ECO:0000313" key="2">
    <source>
        <dbReference type="EMBL" id="JAE19817.1"/>
    </source>
</evidence>
<dbReference type="AlphaFoldDB" id="A0A0A9G5P4"/>
<feature type="signal peptide" evidence="1">
    <location>
        <begin position="1"/>
        <end position="29"/>
    </location>
</feature>
<reference evidence="2" key="2">
    <citation type="journal article" date="2015" name="Data Brief">
        <title>Shoot transcriptome of the giant reed, Arundo donax.</title>
        <authorList>
            <person name="Barrero R.A."/>
            <person name="Guerrero F.D."/>
            <person name="Moolhuijzen P."/>
            <person name="Goolsby J.A."/>
            <person name="Tidwell J."/>
            <person name="Bellgard S.E."/>
            <person name="Bellgard M.I."/>
        </authorList>
    </citation>
    <scope>NUCLEOTIDE SEQUENCE</scope>
    <source>
        <tissue evidence="2">Shoot tissue taken approximately 20 cm above the soil surface</tissue>
    </source>
</reference>
<evidence type="ECO:0000256" key="1">
    <source>
        <dbReference type="SAM" id="SignalP"/>
    </source>
</evidence>
<reference evidence="2" key="1">
    <citation type="submission" date="2014-09" db="EMBL/GenBank/DDBJ databases">
        <authorList>
            <person name="Magalhaes I.L.F."/>
            <person name="Oliveira U."/>
            <person name="Santos F.R."/>
            <person name="Vidigal T.H.D.A."/>
            <person name="Brescovit A.D."/>
            <person name="Santos A.J."/>
        </authorList>
    </citation>
    <scope>NUCLEOTIDE SEQUENCE</scope>
    <source>
        <tissue evidence="2">Shoot tissue taken approximately 20 cm above the soil surface</tissue>
    </source>
</reference>
<keyword evidence="1" id="KW-0732">Signal</keyword>
<dbReference type="EMBL" id="GBRH01178079">
    <property type="protein sequence ID" value="JAE19817.1"/>
    <property type="molecule type" value="Transcribed_RNA"/>
</dbReference>
<organism evidence="2">
    <name type="scientific">Arundo donax</name>
    <name type="common">Giant reed</name>
    <name type="synonym">Donax arundinaceus</name>
    <dbReference type="NCBI Taxonomy" id="35708"/>
    <lineage>
        <taxon>Eukaryota</taxon>
        <taxon>Viridiplantae</taxon>
        <taxon>Streptophyta</taxon>
        <taxon>Embryophyta</taxon>
        <taxon>Tracheophyta</taxon>
        <taxon>Spermatophyta</taxon>
        <taxon>Magnoliopsida</taxon>
        <taxon>Liliopsida</taxon>
        <taxon>Poales</taxon>
        <taxon>Poaceae</taxon>
        <taxon>PACMAD clade</taxon>
        <taxon>Arundinoideae</taxon>
        <taxon>Arundineae</taxon>
        <taxon>Arundo</taxon>
    </lineage>
</organism>